<gene>
    <name evidence="2" type="ORF">GGX14DRAFT_557587</name>
</gene>
<accession>A0AAD6YLP1</accession>
<name>A0AAD6YLP1_9AGAR</name>
<feature type="region of interest" description="Disordered" evidence="1">
    <location>
        <begin position="200"/>
        <end position="229"/>
    </location>
</feature>
<organism evidence="2 3">
    <name type="scientific">Mycena pura</name>
    <dbReference type="NCBI Taxonomy" id="153505"/>
    <lineage>
        <taxon>Eukaryota</taxon>
        <taxon>Fungi</taxon>
        <taxon>Dikarya</taxon>
        <taxon>Basidiomycota</taxon>
        <taxon>Agaricomycotina</taxon>
        <taxon>Agaricomycetes</taxon>
        <taxon>Agaricomycetidae</taxon>
        <taxon>Agaricales</taxon>
        <taxon>Marasmiineae</taxon>
        <taxon>Mycenaceae</taxon>
        <taxon>Mycena</taxon>
    </lineage>
</organism>
<dbReference type="Proteomes" id="UP001219525">
    <property type="component" value="Unassembled WGS sequence"/>
</dbReference>
<keyword evidence="3" id="KW-1185">Reference proteome</keyword>
<reference evidence="2" key="1">
    <citation type="submission" date="2023-03" db="EMBL/GenBank/DDBJ databases">
        <title>Massive genome expansion in bonnet fungi (Mycena s.s.) driven by repeated elements and novel gene families across ecological guilds.</title>
        <authorList>
            <consortium name="Lawrence Berkeley National Laboratory"/>
            <person name="Harder C.B."/>
            <person name="Miyauchi S."/>
            <person name="Viragh M."/>
            <person name="Kuo A."/>
            <person name="Thoen E."/>
            <person name="Andreopoulos B."/>
            <person name="Lu D."/>
            <person name="Skrede I."/>
            <person name="Drula E."/>
            <person name="Henrissat B."/>
            <person name="Morin E."/>
            <person name="Kohler A."/>
            <person name="Barry K."/>
            <person name="LaButti K."/>
            <person name="Morin E."/>
            <person name="Salamov A."/>
            <person name="Lipzen A."/>
            <person name="Mereny Z."/>
            <person name="Hegedus B."/>
            <person name="Baldrian P."/>
            <person name="Stursova M."/>
            <person name="Weitz H."/>
            <person name="Taylor A."/>
            <person name="Grigoriev I.V."/>
            <person name="Nagy L.G."/>
            <person name="Martin F."/>
            <person name="Kauserud H."/>
        </authorList>
    </citation>
    <scope>NUCLEOTIDE SEQUENCE</scope>
    <source>
        <strain evidence="2">9144</strain>
    </source>
</reference>
<evidence type="ECO:0000313" key="2">
    <source>
        <dbReference type="EMBL" id="KAJ7223020.1"/>
    </source>
</evidence>
<dbReference type="EMBL" id="JARJCW010000006">
    <property type="protein sequence ID" value="KAJ7223020.1"/>
    <property type="molecule type" value="Genomic_DNA"/>
</dbReference>
<dbReference type="AlphaFoldDB" id="A0AAD6YLP1"/>
<protein>
    <submittedName>
        <fullName evidence="2">Uncharacterized protein</fullName>
    </submittedName>
</protein>
<evidence type="ECO:0000313" key="3">
    <source>
        <dbReference type="Proteomes" id="UP001219525"/>
    </source>
</evidence>
<sequence>MGHGPYVASKYEYISCLREDRLVARTQTAVAGKQVATTYTPYSRTLAFQRTDDSAWHNSWISGEHQYLVARLPGATEPSLIPDDEDDFLSILSEFPETKSEEAQRITEKKAARDTMDVCTTVVYSKSLSLHVFPPVLPTYEKIEPFLRSRHPELEHAAFVGIDGVSFPALADADRVVGQGRYRGLSGVAKVRRHLALSRRAGQQLSQKSHVRQTDWTEEDVEGTKDMEGTKEDDLGAIVPVSDLRRHALALPPVMQLLDRVRVVRGEYRRSTGRIEAIEDDWLTISSSEGSPLSFEASTKATKVSLSHCTPLVYSKFFVEEQRTEAIATVNMTCTPDSRHLAIHAADVNFLLLDDASTCFGLEFFPVLSFARGIALRAPEHLLRRLVLEERQVEERQWASMWAESGRRYEGIEVQVGFEGPHKGTRGIMLRWKAAGKKYLTKQINLTQDARRIIVTVQKEAFNERFNMKIERLLHIHTWTPLAQALYLPPAILKGLRGSRLNNPPLRTQTPSPPRDRTPSSPLDRTPSPPAEEMQFPVEVPGEKTGEWLTIPGLAQKRVDVQLQGLLALSQRNFRPSKTILQLEGRTGYLLLVSPVLANTLQSTKVDVYAVGHNGTKHPIAAMCIRPLSVISMHDHAGINRNSSGLT</sequence>
<evidence type="ECO:0000256" key="1">
    <source>
        <dbReference type="SAM" id="MobiDB-lite"/>
    </source>
</evidence>
<comment type="caution">
    <text evidence="2">The sequence shown here is derived from an EMBL/GenBank/DDBJ whole genome shotgun (WGS) entry which is preliminary data.</text>
</comment>
<feature type="region of interest" description="Disordered" evidence="1">
    <location>
        <begin position="498"/>
        <end position="534"/>
    </location>
</feature>
<proteinExistence type="predicted"/>